<dbReference type="Gene3D" id="3.90.950.10">
    <property type="match status" value="1"/>
</dbReference>
<comment type="caution">
    <text evidence="4">Lacks conserved residue(s) required for the propagation of feature annotation.</text>
</comment>
<proteinExistence type="inferred from homology"/>
<keyword evidence="2 4" id="KW-0378">Hydrolase</keyword>
<keyword evidence="6" id="KW-1185">Reference proteome</keyword>
<feature type="active site" description="Proton acceptor" evidence="4">
    <location>
        <position position="77"/>
    </location>
</feature>
<accession>A0A1X7L966</accession>
<feature type="site" description="Important for substrate specificity" evidence="4">
    <location>
        <position position="160"/>
    </location>
</feature>
<comment type="cofactor">
    <cofactor evidence="1 4">
        <name>a divalent metal cation</name>
        <dbReference type="ChEBI" id="CHEBI:60240"/>
    </cofactor>
</comment>
<gene>
    <name evidence="5" type="ORF">SAMN05660862_3725</name>
</gene>
<dbReference type="GO" id="GO:0036218">
    <property type="term" value="F:dTTP diphosphatase activity"/>
    <property type="evidence" value="ECO:0007669"/>
    <property type="project" value="RHEA"/>
</dbReference>
<dbReference type="SUPFAM" id="SSF52972">
    <property type="entry name" value="ITPase-like"/>
    <property type="match status" value="1"/>
</dbReference>
<evidence type="ECO:0000313" key="6">
    <source>
        <dbReference type="Proteomes" id="UP000192980"/>
    </source>
</evidence>
<comment type="similarity">
    <text evidence="4">Belongs to the Maf family. YhdE subfamily.</text>
</comment>
<keyword evidence="3 4" id="KW-0546">Nucleotide metabolism</keyword>
<dbReference type="STRING" id="561061.SAMN05660862_3725"/>
<dbReference type="RefSeq" id="WP_085474406.1">
    <property type="nucleotide sequence ID" value="NZ_FXAU01000008.1"/>
</dbReference>
<dbReference type="GO" id="GO:0009117">
    <property type="term" value="P:nucleotide metabolic process"/>
    <property type="evidence" value="ECO:0007669"/>
    <property type="project" value="UniProtKB-KW"/>
</dbReference>
<dbReference type="EC" id="3.6.1.9" evidence="4"/>
<dbReference type="InterPro" id="IPR029001">
    <property type="entry name" value="ITPase-like_fam"/>
</dbReference>
<dbReference type="PANTHER" id="PTHR43213:SF5">
    <property type="entry name" value="BIFUNCTIONAL DTTP_UTP PYROPHOSPHATASE_METHYLTRANSFERASE PROTEIN-RELATED"/>
    <property type="match status" value="1"/>
</dbReference>
<dbReference type="AlphaFoldDB" id="A0A1X7L966"/>
<dbReference type="Proteomes" id="UP000192980">
    <property type="component" value="Unassembled WGS sequence"/>
</dbReference>
<reference evidence="5 6" key="1">
    <citation type="submission" date="2017-04" db="EMBL/GenBank/DDBJ databases">
        <authorList>
            <person name="Afonso C.L."/>
            <person name="Miller P.J."/>
            <person name="Scott M.A."/>
            <person name="Spackman E."/>
            <person name="Goraichik I."/>
            <person name="Dimitrov K.M."/>
            <person name="Suarez D.L."/>
            <person name="Swayne D.E."/>
        </authorList>
    </citation>
    <scope>NUCLEOTIDE SEQUENCE [LARGE SCALE GENOMIC DNA]</scope>
    <source>
        <strain evidence="5 6">DSM 22418</strain>
    </source>
</reference>
<dbReference type="NCBIfam" id="TIGR00172">
    <property type="entry name" value="maf"/>
    <property type="match status" value="1"/>
</dbReference>
<dbReference type="CDD" id="cd00555">
    <property type="entry name" value="Maf"/>
    <property type="match status" value="1"/>
</dbReference>
<dbReference type="GO" id="GO:0036221">
    <property type="term" value="F:UTP diphosphatase activity"/>
    <property type="evidence" value="ECO:0007669"/>
    <property type="project" value="RHEA"/>
</dbReference>
<feature type="site" description="Important for substrate specificity" evidence="4">
    <location>
        <position position="78"/>
    </location>
</feature>
<sequence>MLLDRLKNIRIVLGSQSPRRKELLAKMGVSFEVIVKETDEAFDVTLSPEDIVTHIAMNKLAGFVGGGFESALVITADTIVVNDGVILNKPGNDAEAMAMLTALQGKTHQVMTAVGILYKGEKQSFVETTTVTFEALDLAEIGYYVENFKPMDKAGAYGIQEWIGLVGVEKIIGAFENVVGLPTARLYKELKKIV</sequence>
<comment type="function">
    <text evidence="4">Nucleoside triphosphate pyrophosphatase that hydrolyzes dTTP and UTP. May have a dual role in cell division arrest and in preventing the incorporation of modified nucleotides into cellular nucleic acids.</text>
</comment>
<keyword evidence="4" id="KW-0963">Cytoplasm</keyword>
<name>A0A1X7L966_9SPHI</name>
<dbReference type="OrthoDB" id="9807767at2"/>
<evidence type="ECO:0000256" key="1">
    <source>
        <dbReference type="ARBA" id="ARBA00001968"/>
    </source>
</evidence>
<dbReference type="EMBL" id="FXAU01000008">
    <property type="protein sequence ID" value="SMG49953.1"/>
    <property type="molecule type" value="Genomic_DNA"/>
</dbReference>
<evidence type="ECO:0000256" key="2">
    <source>
        <dbReference type="ARBA" id="ARBA00022801"/>
    </source>
</evidence>
<dbReference type="PANTHER" id="PTHR43213">
    <property type="entry name" value="BIFUNCTIONAL DTTP/UTP PYROPHOSPHATASE/METHYLTRANSFERASE PROTEIN-RELATED"/>
    <property type="match status" value="1"/>
</dbReference>
<dbReference type="InterPro" id="IPR003697">
    <property type="entry name" value="Maf-like"/>
</dbReference>
<comment type="catalytic activity">
    <reaction evidence="4">
        <text>dTTP + H2O = dTMP + diphosphate + H(+)</text>
        <dbReference type="Rhea" id="RHEA:28534"/>
        <dbReference type="ChEBI" id="CHEBI:15377"/>
        <dbReference type="ChEBI" id="CHEBI:15378"/>
        <dbReference type="ChEBI" id="CHEBI:33019"/>
        <dbReference type="ChEBI" id="CHEBI:37568"/>
        <dbReference type="ChEBI" id="CHEBI:63528"/>
        <dbReference type="EC" id="3.6.1.9"/>
    </reaction>
</comment>
<evidence type="ECO:0000313" key="5">
    <source>
        <dbReference type="EMBL" id="SMG49953.1"/>
    </source>
</evidence>
<comment type="subcellular location">
    <subcellularLocation>
        <location evidence="4">Cytoplasm</location>
    </subcellularLocation>
</comment>
<evidence type="ECO:0000256" key="4">
    <source>
        <dbReference type="HAMAP-Rule" id="MF_00528"/>
    </source>
</evidence>
<comment type="catalytic activity">
    <reaction evidence="4">
        <text>UTP + H2O = UMP + diphosphate + H(+)</text>
        <dbReference type="Rhea" id="RHEA:29395"/>
        <dbReference type="ChEBI" id="CHEBI:15377"/>
        <dbReference type="ChEBI" id="CHEBI:15378"/>
        <dbReference type="ChEBI" id="CHEBI:33019"/>
        <dbReference type="ChEBI" id="CHEBI:46398"/>
        <dbReference type="ChEBI" id="CHEBI:57865"/>
        <dbReference type="EC" id="3.6.1.9"/>
    </reaction>
</comment>
<feature type="site" description="Important for substrate specificity" evidence="4">
    <location>
        <position position="19"/>
    </location>
</feature>
<dbReference type="GO" id="GO:0005737">
    <property type="term" value="C:cytoplasm"/>
    <property type="evidence" value="ECO:0007669"/>
    <property type="project" value="UniProtKB-SubCell"/>
</dbReference>
<evidence type="ECO:0000256" key="3">
    <source>
        <dbReference type="ARBA" id="ARBA00023080"/>
    </source>
</evidence>
<organism evidence="5 6">
    <name type="scientific">Sphingobacterium psychroaquaticum</name>
    <dbReference type="NCBI Taxonomy" id="561061"/>
    <lineage>
        <taxon>Bacteria</taxon>
        <taxon>Pseudomonadati</taxon>
        <taxon>Bacteroidota</taxon>
        <taxon>Sphingobacteriia</taxon>
        <taxon>Sphingobacteriales</taxon>
        <taxon>Sphingobacteriaceae</taxon>
        <taxon>Sphingobacterium</taxon>
    </lineage>
</organism>
<dbReference type="Pfam" id="PF02545">
    <property type="entry name" value="Maf"/>
    <property type="match status" value="1"/>
</dbReference>
<protein>
    <recommendedName>
        <fullName evidence="4">dTTP/UTP pyrophosphatase</fullName>
        <shortName evidence="4">dTTPase/UTPase</shortName>
        <ecNumber evidence="4">3.6.1.9</ecNumber>
    </recommendedName>
    <alternativeName>
        <fullName evidence="4">Nucleoside triphosphate pyrophosphatase</fullName>
    </alternativeName>
    <alternativeName>
        <fullName evidence="4">Nucleotide pyrophosphatase</fullName>
        <shortName evidence="4">Nucleotide PPase</shortName>
    </alternativeName>
</protein>
<dbReference type="PIRSF" id="PIRSF006305">
    <property type="entry name" value="Maf"/>
    <property type="match status" value="1"/>
</dbReference>
<dbReference type="HAMAP" id="MF_00528">
    <property type="entry name" value="Maf"/>
    <property type="match status" value="1"/>
</dbReference>